<dbReference type="RefSeq" id="XP_009855581.1">
    <property type="nucleotide sequence ID" value="XM_009857279.1"/>
</dbReference>
<evidence type="ECO:0000313" key="2">
    <source>
        <dbReference type="Proteomes" id="UP000008065"/>
    </source>
</evidence>
<evidence type="ECO:0000313" key="1">
    <source>
        <dbReference type="EMBL" id="EGO51937.1"/>
    </source>
</evidence>
<sequence>MTAYTYTTGEYRGAKILGIWETSNGGFFSTNFTVNGVLDQICSMHGWYGIPVGRHKQQV</sequence>
<dbReference type="GeneID" id="20823602"/>
<dbReference type="HOGENOM" id="CLU_3129816_0_0_1"/>
<proteinExistence type="predicted"/>
<name>F8MYT9_NEUT8</name>
<keyword evidence="2" id="KW-1185">Reference proteome</keyword>
<gene>
    <name evidence="1" type="ORF">NEUTE1DRAFT_118582</name>
</gene>
<accession>F8MYT9</accession>
<dbReference type="VEuPathDB" id="FungiDB:NEUTE1DRAFT_118582"/>
<dbReference type="Proteomes" id="UP000008065">
    <property type="component" value="Unassembled WGS sequence"/>
</dbReference>
<dbReference type="KEGG" id="nte:NEUTE1DRAFT118582"/>
<dbReference type="AlphaFoldDB" id="F8MYT9"/>
<organism evidence="1 2">
    <name type="scientific">Neurospora tetrasperma (strain FGSC 2508 / ATCC MYA-4615 / P0657)</name>
    <dbReference type="NCBI Taxonomy" id="510951"/>
    <lineage>
        <taxon>Eukaryota</taxon>
        <taxon>Fungi</taxon>
        <taxon>Dikarya</taxon>
        <taxon>Ascomycota</taxon>
        <taxon>Pezizomycotina</taxon>
        <taxon>Sordariomycetes</taxon>
        <taxon>Sordariomycetidae</taxon>
        <taxon>Sordariales</taxon>
        <taxon>Sordariaceae</taxon>
        <taxon>Neurospora</taxon>
    </lineage>
</organism>
<protein>
    <submittedName>
        <fullName evidence="1">Uncharacterized protein</fullName>
    </submittedName>
</protein>
<dbReference type="EMBL" id="GL891382">
    <property type="protein sequence ID" value="EGO51937.1"/>
    <property type="molecule type" value="Genomic_DNA"/>
</dbReference>
<reference evidence="2" key="1">
    <citation type="journal article" date="2011" name="Genetics">
        <title>Massive changes in genome architecture accompany the transition to self-fertility in the filamentous fungus Neurospora tetrasperma.</title>
        <authorList>
            <person name="Ellison C.E."/>
            <person name="Stajich J.E."/>
            <person name="Jacobson D.J."/>
            <person name="Natvig D.O."/>
            <person name="Lapidus A."/>
            <person name="Foster B."/>
            <person name="Aerts A."/>
            <person name="Riley R."/>
            <person name="Lindquist E.A."/>
            <person name="Grigoriev I.V."/>
            <person name="Taylor J.W."/>
        </authorList>
    </citation>
    <scope>NUCLEOTIDE SEQUENCE [LARGE SCALE GENOMIC DNA]</scope>
    <source>
        <strain evidence="2">FGSC 2508 / P0657</strain>
    </source>
</reference>